<dbReference type="InterPro" id="IPR011545">
    <property type="entry name" value="DEAD/DEAH_box_helicase_dom"/>
</dbReference>
<evidence type="ECO:0000256" key="1">
    <source>
        <dbReference type="ARBA" id="ARBA00008792"/>
    </source>
</evidence>
<dbReference type="EMBL" id="FUKP01000014">
    <property type="protein sequence ID" value="SJN18602.1"/>
    <property type="molecule type" value="Genomic_DNA"/>
</dbReference>
<keyword evidence="3" id="KW-0378">Hydrolase</keyword>
<gene>
    <name evidence="9" type="ORF">FM125_02045</name>
</gene>
<keyword evidence="5" id="KW-0067">ATP-binding</keyword>
<dbReference type="GO" id="GO:0003723">
    <property type="term" value="F:RNA binding"/>
    <property type="evidence" value="ECO:0007669"/>
    <property type="project" value="TreeGrafter"/>
</dbReference>
<dbReference type="PROSITE" id="PS51194">
    <property type="entry name" value="HELICASE_CTER"/>
    <property type="match status" value="1"/>
</dbReference>
<dbReference type="InterPro" id="IPR014001">
    <property type="entry name" value="Helicase_ATP-bd"/>
</dbReference>
<dbReference type="FunFam" id="1.20.120.1080:FF:000005">
    <property type="entry name" value="ATP-dependent helicase HrpA"/>
    <property type="match status" value="1"/>
</dbReference>
<dbReference type="SMART" id="SM00382">
    <property type="entry name" value="AAA"/>
    <property type="match status" value="1"/>
</dbReference>
<comment type="similarity">
    <text evidence="1">Belongs to the DEAD box helicase family. DEAH subfamily.</text>
</comment>
<dbReference type="Pfam" id="PF00271">
    <property type="entry name" value="Helicase_C"/>
    <property type="match status" value="1"/>
</dbReference>
<dbReference type="NCBIfam" id="TIGR01967">
    <property type="entry name" value="DEAH_box_HrpA"/>
    <property type="match status" value="1"/>
</dbReference>
<evidence type="ECO:0000259" key="7">
    <source>
        <dbReference type="PROSITE" id="PS51192"/>
    </source>
</evidence>
<dbReference type="PANTHER" id="PTHR18934:SF99">
    <property type="entry name" value="ATP-DEPENDENT RNA HELICASE DHX37-RELATED"/>
    <property type="match status" value="1"/>
</dbReference>
<feature type="domain" description="Helicase ATP-binding" evidence="7">
    <location>
        <begin position="32"/>
        <end position="182"/>
    </location>
</feature>
<protein>
    <submittedName>
        <fullName evidence="9">ATP-dependent helicase hrpA</fullName>
    </submittedName>
</protein>
<proteinExistence type="inferred from homology"/>
<dbReference type="SUPFAM" id="SSF52540">
    <property type="entry name" value="P-loop containing nucleoside triphosphate hydrolases"/>
    <property type="match status" value="1"/>
</dbReference>
<dbReference type="GO" id="GO:0003724">
    <property type="term" value="F:RNA helicase activity"/>
    <property type="evidence" value="ECO:0007669"/>
    <property type="project" value="InterPro"/>
</dbReference>
<dbReference type="InterPro" id="IPR002464">
    <property type="entry name" value="DNA/RNA_helicase_DEAH_CS"/>
</dbReference>
<feature type="region of interest" description="Disordered" evidence="6">
    <location>
        <begin position="1089"/>
        <end position="1114"/>
    </location>
</feature>
<accession>A0A1R4IFI0</accession>
<name>A0A1R4IFI0_9MICC</name>
<sequence length="1371" mass="150886">MTHPTTSSPAVGARPVTFPEHLPVAARREEIMEAIAEHQVVIVAGETGSGKTTQLPKMCLALGLDEHGTIGHTQPRRIAARSVAERIAEELQEPIGQTVGYQVRFTSATSADTRVKVMTDGILLAEIPHDPLLQRYSVIIIDEAHERSLNIDFLLGYLKRILPQRPDLKLIVTSATIDPESFARHFGRPATEQDDPDQTVEVQEGAVVVPAPVIEVSGRTYPVQIRYRPLAAEPSPDDEYDDADDAAETRDPVDAIGDAVLELADEPDGDILVFLPGEREIRDAADALQSVVARHATLAGTEILPLYGRLSMAEQHRVFSRAGKGVRRRIVLATNVAETSLTVPGIKYVIDTGTARISRYSNRTKVQRLPIERVSQASANQRSGRSGRTSDGIAIRLYSEEDFLSRPEFTDPEILRTSLASVILQMLSLGVATTPGEVRDFPFLQSPDGRQVSDGATALTELGALNTGQPVTLRNGRTRTFPTGTITPLGRRLARLPVDPRLGRMILEAGERGCVREVMVVTAFLTLQDPRERPAEKREQADELHGRFADANSDFTAILNLWAYLREQQKELSGNAFRRLCRTEHINYLRVREWQDLVQQLRQLAQQVGVSVQAGPVDPVGQHEPVHKALLSGLLSQIGSYDERRREYAGPRGTRFAVFPGSALFKKRHPLVMAAELVETSRLWARTVARIEPEWAEEVGAGLVKRSYSEPHWSRRQGSVVAQEKVTLLGVTLVQDRTVRFGRIDPVLSRELFLRRALVEGDWKTRHHFFARNRKALAEVDELESRLRRRDLRVSDEDLFAFYDERVPANVVSERHFDSWWKKQRHKTPDLLDFDPAQLMTTAAEELDQDAFPTTFMHPLPGGDALELDLDYTFDPTGASGTDGITVTLDVLVLNQMDPERFAWLVPGLRAELITALIKALPKATRKHLVPAPDVARELAAALEAGADPRTESLPEALSTAVRRLRGQIVEPGAWRLDAVPDHLRMDYRIVDHRGAVVGAGQDLADLQTRLATANRSAIAARLSGKDTAAPTPGTGQGKGRQGRGTAGPGTREGAVVGKDGRDAQGSAAAFEELHGLTSWTFGTLERKVSTASGPGGPRITGYPTLVPEPGPKGTRAAGLTVARSREDQAVWHRAGVIQLLLATLPSPQRYVMDHLDNREKLTFTQNPHGSVDSLVADCTTAAVDRLVGDELPFSEAEFRGLFDRVRAELIDTVFAVTSLVERVLSGAAAVRRRLKRSVSLAMAPALSDVKAHLDQLVFDGFVAATGWQQLQHLPRYIAGIEARLAKLDAGGHLQRDGQHMAIVQGLEDDFDAAVEAHRSRYPDTPLPADLDAVRWLIEELRVSFFAQELGTAVSVSEKRVRQALNRAKGV</sequence>
<dbReference type="Gene3D" id="1.20.120.1080">
    <property type="match status" value="1"/>
</dbReference>
<dbReference type="CDD" id="cd18791">
    <property type="entry name" value="SF2_C_RHA"/>
    <property type="match status" value="1"/>
</dbReference>
<dbReference type="Pfam" id="PF21010">
    <property type="entry name" value="HA2_C"/>
    <property type="match status" value="1"/>
</dbReference>
<dbReference type="InterPro" id="IPR024590">
    <property type="entry name" value="HrpA_C"/>
</dbReference>
<dbReference type="SMART" id="SM00847">
    <property type="entry name" value="HA2"/>
    <property type="match status" value="1"/>
</dbReference>
<dbReference type="Pfam" id="PF07717">
    <property type="entry name" value="OB_NTP_bind"/>
    <property type="match status" value="1"/>
</dbReference>
<dbReference type="InterPro" id="IPR027417">
    <property type="entry name" value="P-loop_NTPase"/>
</dbReference>
<dbReference type="GO" id="GO:0005524">
    <property type="term" value="F:ATP binding"/>
    <property type="evidence" value="ECO:0007669"/>
    <property type="project" value="UniProtKB-KW"/>
</dbReference>
<evidence type="ECO:0000259" key="8">
    <source>
        <dbReference type="PROSITE" id="PS51194"/>
    </source>
</evidence>
<evidence type="ECO:0000313" key="9">
    <source>
        <dbReference type="EMBL" id="SJN18602.1"/>
    </source>
</evidence>
<dbReference type="SMART" id="SM00490">
    <property type="entry name" value="HELICc"/>
    <property type="match status" value="1"/>
</dbReference>
<reference evidence="9 10" key="1">
    <citation type="submission" date="2017-02" db="EMBL/GenBank/DDBJ databases">
        <authorList>
            <person name="Peterson S.W."/>
        </authorList>
    </citation>
    <scope>NUCLEOTIDE SEQUENCE [LARGE SCALE GENOMIC DNA]</scope>
    <source>
        <strain evidence="9 10">2B3F</strain>
    </source>
</reference>
<evidence type="ECO:0000256" key="3">
    <source>
        <dbReference type="ARBA" id="ARBA00022801"/>
    </source>
</evidence>
<dbReference type="InterPro" id="IPR007502">
    <property type="entry name" value="Helicase-assoc_dom"/>
</dbReference>
<feature type="compositionally biased region" description="Gly residues" evidence="6">
    <location>
        <begin position="1035"/>
        <end position="1048"/>
    </location>
</feature>
<feature type="region of interest" description="Disordered" evidence="6">
    <location>
        <begin position="1022"/>
        <end position="1060"/>
    </location>
</feature>
<organism evidence="9 10">
    <name type="scientific">Micrococcus lylae</name>
    <dbReference type="NCBI Taxonomy" id="1273"/>
    <lineage>
        <taxon>Bacteria</taxon>
        <taxon>Bacillati</taxon>
        <taxon>Actinomycetota</taxon>
        <taxon>Actinomycetes</taxon>
        <taxon>Micrococcales</taxon>
        <taxon>Micrococcaceae</taxon>
        <taxon>Micrococcus</taxon>
    </lineage>
</organism>
<evidence type="ECO:0000256" key="5">
    <source>
        <dbReference type="ARBA" id="ARBA00022840"/>
    </source>
</evidence>
<dbReference type="InterPro" id="IPR001650">
    <property type="entry name" value="Helicase_C-like"/>
</dbReference>
<dbReference type="PROSITE" id="PS51192">
    <property type="entry name" value="HELICASE_ATP_BIND_1"/>
    <property type="match status" value="1"/>
</dbReference>
<dbReference type="InterPro" id="IPR010222">
    <property type="entry name" value="RNA_helicase_HrpA"/>
</dbReference>
<dbReference type="RefSeq" id="WP_087133499.1">
    <property type="nucleotide sequence ID" value="NZ_FUKP01000014.1"/>
</dbReference>
<evidence type="ECO:0000313" key="10">
    <source>
        <dbReference type="Proteomes" id="UP000196230"/>
    </source>
</evidence>
<dbReference type="InterPro" id="IPR011709">
    <property type="entry name" value="DEAD-box_helicase_OB_fold"/>
</dbReference>
<dbReference type="Gene3D" id="3.40.50.300">
    <property type="entry name" value="P-loop containing nucleotide triphosphate hydrolases"/>
    <property type="match status" value="2"/>
</dbReference>
<dbReference type="Pfam" id="PF00270">
    <property type="entry name" value="DEAD"/>
    <property type="match status" value="1"/>
</dbReference>
<keyword evidence="2" id="KW-0547">Nucleotide-binding</keyword>
<dbReference type="Proteomes" id="UP000196230">
    <property type="component" value="Unassembled WGS sequence"/>
</dbReference>
<dbReference type="GO" id="GO:0016787">
    <property type="term" value="F:hydrolase activity"/>
    <property type="evidence" value="ECO:0007669"/>
    <property type="project" value="UniProtKB-KW"/>
</dbReference>
<feature type="domain" description="Helicase C-terminal" evidence="8">
    <location>
        <begin position="255"/>
        <end position="430"/>
    </location>
</feature>
<evidence type="ECO:0000256" key="4">
    <source>
        <dbReference type="ARBA" id="ARBA00022806"/>
    </source>
</evidence>
<dbReference type="PROSITE" id="PS00690">
    <property type="entry name" value="DEAH_ATP_HELICASE"/>
    <property type="match status" value="1"/>
</dbReference>
<dbReference type="PANTHER" id="PTHR18934">
    <property type="entry name" value="ATP-DEPENDENT RNA HELICASE"/>
    <property type="match status" value="1"/>
</dbReference>
<evidence type="ECO:0000256" key="2">
    <source>
        <dbReference type="ARBA" id="ARBA00022741"/>
    </source>
</evidence>
<keyword evidence="4 9" id="KW-0347">Helicase</keyword>
<dbReference type="Pfam" id="PF11898">
    <property type="entry name" value="DUF3418"/>
    <property type="match status" value="1"/>
</dbReference>
<evidence type="ECO:0000256" key="6">
    <source>
        <dbReference type="SAM" id="MobiDB-lite"/>
    </source>
</evidence>
<dbReference type="SMART" id="SM00487">
    <property type="entry name" value="DEXDc"/>
    <property type="match status" value="1"/>
</dbReference>
<dbReference type="InterPro" id="IPR003593">
    <property type="entry name" value="AAA+_ATPase"/>
</dbReference>